<feature type="region of interest" description="Disordered" evidence="1">
    <location>
        <begin position="92"/>
        <end position="111"/>
    </location>
</feature>
<accession>A0ABQ9WW46</accession>
<reference evidence="2 3" key="1">
    <citation type="journal article" date="2022" name="bioRxiv">
        <title>Genomics of Preaxostyla Flagellates Illuminates Evolutionary Transitions and the Path Towards Mitochondrial Loss.</title>
        <authorList>
            <person name="Novak L.V.F."/>
            <person name="Treitli S.C."/>
            <person name="Pyrih J."/>
            <person name="Halakuc P."/>
            <person name="Pipaliya S.V."/>
            <person name="Vacek V."/>
            <person name="Brzon O."/>
            <person name="Soukal P."/>
            <person name="Eme L."/>
            <person name="Dacks J.B."/>
            <person name="Karnkowska A."/>
            <person name="Elias M."/>
            <person name="Hampl V."/>
        </authorList>
    </citation>
    <scope>NUCLEOTIDE SEQUENCE [LARGE SCALE GENOMIC DNA]</scope>
    <source>
        <strain evidence="2">NAU3</strain>
        <tissue evidence="2">Gut</tissue>
    </source>
</reference>
<evidence type="ECO:0000313" key="2">
    <source>
        <dbReference type="EMBL" id="KAK2943710.1"/>
    </source>
</evidence>
<organism evidence="2 3">
    <name type="scientific">Blattamonas nauphoetae</name>
    <dbReference type="NCBI Taxonomy" id="2049346"/>
    <lineage>
        <taxon>Eukaryota</taxon>
        <taxon>Metamonada</taxon>
        <taxon>Preaxostyla</taxon>
        <taxon>Oxymonadida</taxon>
        <taxon>Blattamonas</taxon>
    </lineage>
</organism>
<gene>
    <name evidence="2" type="ORF">BLNAU_21361</name>
</gene>
<protein>
    <submittedName>
        <fullName evidence="2">Uncharacterized protein</fullName>
    </submittedName>
</protein>
<keyword evidence="3" id="KW-1185">Reference proteome</keyword>
<comment type="caution">
    <text evidence="2">The sequence shown here is derived from an EMBL/GenBank/DDBJ whole genome shotgun (WGS) entry which is preliminary data.</text>
</comment>
<name>A0ABQ9WW46_9EUKA</name>
<evidence type="ECO:0000313" key="3">
    <source>
        <dbReference type="Proteomes" id="UP001281761"/>
    </source>
</evidence>
<sequence length="111" mass="12745">MQGNSYKSLRSRDRLSQRLPAGSADLQQLHSGLRIQGRTTSVVCPKLCVPITRLPSMHDRRCRIWGCQRRGEIRRSSLVFFESHAPFRTRNGRTGSDYQFHAMESDRLGRG</sequence>
<dbReference type="Proteomes" id="UP001281761">
    <property type="component" value="Unassembled WGS sequence"/>
</dbReference>
<dbReference type="EMBL" id="JARBJD010000332">
    <property type="protein sequence ID" value="KAK2943710.1"/>
    <property type="molecule type" value="Genomic_DNA"/>
</dbReference>
<proteinExistence type="predicted"/>
<feature type="region of interest" description="Disordered" evidence="1">
    <location>
        <begin position="1"/>
        <end position="21"/>
    </location>
</feature>
<evidence type="ECO:0000256" key="1">
    <source>
        <dbReference type="SAM" id="MobiDB-lite"/>
    </source>
</evidence>